<evidence type="ECO:0000313" key="1">
    <source>
        <dbReference type="EMBL" id="AKO32305.1"/>
    </source>
</evidence>
<dbReference type="Proteomes" id="UP000060132">
    <property type="component" value="Chromosome"/>
</dbReference>
<organism evidence="1 2">
    <name type="scientific">Haemophilus ducreyi</name>
    <dbReference type="NCBI Taxonomy" id="730"/>
    <lineage>
        <taxon>Bacteria</taxon>
        <taxon>Pseudomonadati</taxon>
        <taxon>Pseudomonadota</taxon>
        <taxon>Gammaproteobacteria</taxon>
        <taxon>Pasteurellales</taxon>
        <taxon>Pasteurellaceae</taxon>
        <taxon>Haemophilus</taxon>
    </lineage>
</organism>
<gene>
    <name evidence="1" type="ORF">RZ57_03785</name>
</gene>
<name>A0AAC8ZAH8_HAEDC</name>
<reference evidence="1 2" key="1">
    <citation type="journal article" date="2015" name="PLoS Negl. Trop. Dis.">
        <title>Haemophilus ducreyi Cutaneous Ulcer Strains Are Nearly Identical to Class I Genital Ulcer Strains.</title>
        <authorList>
            <person name="Gangaiah D."/>
            <person name="Webb K.M."/>
            <person name="Humphreys T.L."/>
            <person name="Fortney K.R."/>
            <person name="Toh E."/>
            <person name="Tai A."/>
            <person name="Katz S.S."/>
            <person name="Pillay A."/>
            <person name="Chen C.Y."/>
            <person name="Roberts S.A."/>
            <person name="Munson R.S.Jr."/>
            <person name="Spinola S.M."/>
        </authorList>
    </citation>
    <scope>NUCLEOTIDE SEQUENCE [LARGE SCALE GENOMIC DNA]</scope>
    <source>
        <strain evidence="2">CLU2</strain>
    </source>
</reference>
<dbReference type="EMBL" id="CP011219">
    <property type="protein sequence ID" value="AKO32305.1"/>
    <property type="molecule type" value="Genomic_DNA"/>
</dbReference>
<accession>A0AAC8ZAH8</accession>
<sequence length="76" mass="8537">MQTSIPITDLGDIAIIKSTDDESAIQQKINGLHNNMLNQINLLKQWHQQGGILTQEQADKLLSSQPMITAYLTRFT</sequence>
<dbReference type="AlphaFoldDB" id="A0AAC8ZAH8"/>
<dbReference type="RefSeq" id="WP_010944889.1">
    <property type="nucleotide sequence ID" value="NZ_CP011218.1"/>
</dbReference>
<protein>
    <submittedName>
        <fullName evidence="1">Uncharacterized protein</fullName>
    </submittedName>
</protein>
<evidence type="ECO:0000313" key="2">
    <source>
        <dbReference type="Proteomes" id="UP000060132"/>
    </source>
</evidence>
<proteinExistence type="predicted"/>